<dbReference type="InterPro" id="IPR015797">
    <property type="entry name" value="NUDIX_hydrolase-like_dom_sf"/>
</dbReference>
<keyword evidence="3" id="KW-1185">Reference proteome</keyword>
<protein>
    <recommendedName>
        <fullName evidence="1">Nudix hydrolase domain-containing protein</fullName>
    </recommendedName>
</protein>
<dbReference type="InterPro" id="IPR000086">
    <property type="entry name" value="NUDIX_hydrolase_dom"/>
</dbReference>
<evidence type="ECO:0000259" key="1">
    <source>
        <dbReference type="Pfam" id="PF00293"/>
    </source>
</evidence>
<gene>
    <name evidence="2" type="ORF">Q757_08955</name>
</gene>
<sequence>AEVGGSVLAGEDPLHALKREVKEELSLDYDFAPSDLAAVFKQWPVFDNWYIIKTGLSIADFKIQKEEIEQIKFVSVDMALSLLGEAYRPILKSKVKKFLGGTNA</sequence>
<dbReference type="Proteomes" id="UP000030023">
    <property type="component" value="Unassembled WGS sequence"/>
</dbReference>
<comment type="caution">
    <text evidence="2">The sequence shown here is derived from an EMBL/GenBank/DDBJ whole genome shotgun (WGS) entry which is preliminary data.</text>
</comment>
<reference evidence="2 3" key="1">
    <citation type="journal article" date="2014" name="Antonie Van Leeuwenhoek">
        <title>Oenococcus alcoholitolerans sp. nov., a lactic acid bacteria isolated from cachaca and ethanol fermentation processes.</title>
        <authorList>
            <person name="Badotti F."/>
            <person name="Moreira A.P."/>
            <person name="Tonon L.A."/>
            <person name="de Lucena B.T."/>
            <person name="Gomes Fde C."/>
            <person name="Kruger R."/>
            <person name="Thompson C.C."/>
            <person name="de Morais M.A.Jr."/>
            <person name="Rosa C.A."/>
            <person name="Thompson F.L."/>
        </authorList>
    </citation>
    <scope>NUCLEOTIDE SEQUENCE [LARGE SCALE GENOMIC DNA]</scope>
    <source>
        <strain evidence="2 3">UFRJ-M7.2.18</strain>
    </source>
</reference>
<dbReference type="SUPFAM" id="SSF55811">
    <property type="entry name" value="Nudix"/>
    <property type="match status" value="1"/>
</dbReference>
<feature type="non-terminal residue" evidence="2">
    <location>
        <position position="1"/>
    </location>
</feature>
<feature type="domain" description="Nudix hydrolase" evidence="1">
    <location>
        <begin position="3"/>
        <end position="89"/>
    </location>
</feature>
<organism evidence="2 3">
    <name type="scientific">Oenococcus alcoholitolerans</name>
    <dbReference type="NCBI Taxonomy" id="931074"/>
    <lineage>
        <taxon>Bacteria</taxon>
        <taxon>Bacillati</taxon>
        <taxon>Bacillota</taxon>
        <taxon>Bacilli</taxon>
        <taxon>Lactobacillales</taxon>
        <taxon>Lactobacillaceae</taxon>
        <taxon>Oenococcus</taxon>
    </lineage>
</organism>
<evidence type="ECO:0000313" key="2">
    <source>
        <dbReference type="EMBL" id="KGO22622.1"/>
    </source>
</evidence>
<dbReference type="Pfam" id="PF00293">
    <property type="entry name" value="NUDIX"/>
    <property type="match status" value="1"/>
</dbReference>
<dbReference type="Gene3D" id="3.90.79.10">
    <property type="entry name" value="Nucleoside Triphosphate Pyrophosphohydrolase"/>
    <property type="match status" value="1"/>
</dbReference>
<dbReference type="EMBL" id="AXCV01000525">
    <property type="protein sequence ID" value="KGO22622.1"/>
    <property type="molecule type" value="Genomic_DNA"/>
</dbReference>
<proteinExistence type="predicted"/>
<name>A0ABR4XP12_9LACO</name>
<accession>A0ABR4XP12</accession>
<evidence type="ECO:0000313" key="3">
    <source>
        <dbReference type="Proteomes" id="UP000030023"/>
    </source>
</evidence>